<dbReference type="AlphaFoldDB" id="A8AJT7"/>
<protein>
    <submittedName>
        <fullName evidence="1">Uncharacterized protein</fullName>
    </submittedName>
</protein>
<dbReference type="STRING" id="290338.CKO_02641"/>
<name>A8AJT7_CITK8</name>
<dbReference type="HOGENOM" id="CLU_3181792_0_0_6"/>
<evidence type="ECO:0000313" key="2">
    <source>
        <dbReference type="Proteomes" id="UP000008148"/>
    </source>
</evidence>
<proteinExistence type="predicted"/>
<dbReference type="KEGG" id="cko:CKO_02641"/>
<accession>A8AJT7</accession>
<dbReference type="EMBL" id="CP000822">
    <property type="protein sequence ID" value="ABV13749.1"/>
    <property type="molecule type" value="Genomic_DNA"/>
</dbReference>
<gene>
    <name evidence="1" type="ordered locus">CKO_02641</name>
</gene>
<sequence>MSLKLFHDVAEYVVGRGWAEMKKPDSGINALSGLDALLLRCTRRPD</sequence>
<reference evidence="1 2" key="1">
    <citation type="submission" date="2007-08" db="EMBL/GenBank/DDBJ databases">
        <authorList>
            <consortium name="The Citrobacter koseri Genome Sequencing Project"/>
            <person name="McClelland M."/>
            <person name="Sanderson E.K."/>
            <person name="Porwollik S."/>
            <person name="Spieth J."/>
            <person name="Clifton W.S."/>
            <person name="Latreille P."/>
            <person name="Courtney L."/>
            <person name="Wang C."/>
            <person name="Pepin K."/>
            <person name="Bhonagiri V."/>
            <person name="Nash W."/>
            <person name="Johnson M."/>
            <person name="Thiruvilangam P."/>
            <person name="Wilson R."/>
        </authorList>
    </citation>
    <scope>NUCLEOTIDE SEQUENCE [LARGE SCALE GENOMIC DNA]</scope>
    <source>
        <strain evidence="2">ATCC BAA-895 / CDC 4225-83 / SGSC4696</strain>
    </source>
</reference>
<evidence type="ECO:0000313" key="1">
    <source>
        <dbReference type="EMBL" id="ABV13749.1"/>
    </source>
</evidence>
<keyword evidence="2" id="KW-1185">Reference proteome</keyword>
<dbReference type="Proteomes" id="UP000008148">
    <property type="component" value="Chromosome"/>
</dbReference>
<organism evidence="1 2">
    <name type="scientific">Citrobacter koseri (strain ATCC BAA-895 / CDC 4225-83 / SGSC4696)</name>
    <dbReference type="NCBI Taxonomy" id="290338"/>
    <lineage>
        <taxon>Bacteria</taxon>
        <taxon>Pseudomonadati</taxon>
        <taxon>Pseudomonadota</taxon>
        <taxon>Gammaproteobacteria</taxon>
        <taxon>Enterobacterales</taxon>
        <taxon>Enterobacteriaceae</taxon>
        <taxon>Citrobacter</taxon>
    </lineage>
</organism>